<feature type="region of interest" description="Disordered" evidence="1">
    <location>
        <begin position="811"/>
        <end position="830"/>
    </location>
</feature>
<reference evidence="3" key="1">
    <citation type="journal article" date="2020" name="Fungal Divers.">
        <title>Resolving the Mortierellaceae phylogeny through synthesis of multi-gene phylogenetics and phylogenomics.</title>
        <authorList>
            <person name="Vandepol N."/>
            <person name="Liber J."/>
            <person name="Desiro A."/>
            <person name="Na H."/>
            <person name="Kennedy M."/>
            <person name="Barry K."/>
            <person name="Grigoriev I.V."/>
            <person name="Miller A.N."/>
            <person name="O'Donnell K."/>
            <person name="Stajich J.E."/>
            <person name="Bonito G."/>
        </authorList>
    </citation>
    <scope>NUCLEOTIDE SEQUENCE</scope>
    <source>
        <strain evidence="3">NVP60</strain>
    </source>
</reference>
<comment type="caution">
    <text evidence="3">The sequence shown here is derived from an EMBL/GenBank/DDBJ whole genome shotgun (WGS) entry which is preliminary data.</text>
</comment>
<feature type="compositionally biased region" description="Basic and acidic residues" evidence="1">
    <location>
        <begin position="560"/>
        <end position="569"/>
    </location>
</feature>
<dbReference type="OrthoDB" id="3176531at2759"/>
<dbReference type="Proteomes" id="UP000823405">
    <property type="component" value="Unassembled WGS sequence"/>
</dbReference>
<feature type="signal peptide" evidence="2">
    <location>
        <begin position="1"/>
        <end position="32"/>
    </location>
</feature>
<organism evidence="3 4">
    <name type="scientific">Linnemannia gamsii</name>
    <dbReference type="NCBI Taxonomy" id="64522"/>
    <lineage>
        <taxon>Eukaryota</taxon>
        <taxon>Fungi</taxon>
        <taxon>Fungi incertae sedis</taxon>
        <taxon>Mucoromycota</taxon>
        <taxon>Mortierellomycotina</taxon>
        <taxon>Mortierellomycetes</taxon>
        <taxon>Mortierellales</taxon>
        <taxon>Mortierellaceae</taxon>
        <taxon>Linnemannia</taxon>
    </lineage>
</organism>
<dbReference type="EMBL" id="JAAAIN010000263">
    <property type="protein sequence ID" value="KAG0317119.1"/>
    <property type="molecule type" value="Genomic_DNA"/>
</dbReference>
<feature type="region of interest" description="Disordered" evidence="1">
    <location>
        <begin position="691"/>
        <end position="747"/>
    </location>
</feature>
<feature type="compositionally biased region" description="Acidic residues" evidence="1">
    <location>
        <begin position="651"/>
        <end position="669"/>
    </location>
</feature>
<feature type="chain" id="PRO_5040339248" evidence="2">
    <location>
        <begin position="33"/>
        <end position="930"/>
    </location>
</feature>
<evidence type="ECO:0000313" key="3">
    <source>
        <dbReference type="EMBL" id="KAG0317119.1"/>
    </source>
</evidence>
<name>A0A9P6RC35_9FUNG</name>
<feature type="compositionally biased region" description="Basic residues" evidence="1">
    <location>
        <begin position="774"/>
        <end position="793"/>
    </location>
</feature>
<accession>A0A9P6RC35</accession>
<feature type="compositionally biased region" description="Acidic residues" evidence="1">
    <location>
        <begin position="577"/>
        <end position="590"/>
    </location>
</feature>
<keyword evidence="2" id="KW-0732">Signal</keyword>
<evidence type="ECO:0000256" key="1">
    <source>
        <dbReference type="SAM" id="MobiDB-lite"/>
    </source>
</evidence>
<feature type="compositionally biased region" description="Basic residues" evidence="1">
    <location>
        <begin position="635"/>
        <end position="644"/>
    </location>
</feature>
<feature type="region of interest" description="Disordered" evidence="1">
    <location>
        <begin position="761"/>
        <end position="793"/>
    </location>
</feature>
<evidence type="ECO:0000256" key="2">
    <source>
        <dbReference type="SAM" id="SignalP"/>
    </source>
</evidence>
<dbReference type="AlphaFoldDB" id="A0A9P6RC35"/>
<feature type="compositionally biased region" description="Basic and acidic residues" evidence="1">
    <location>
        <begin position="591"/>
        <end position="603"/>
    </location>
</feature>
<protein>
    <submittedName>
        <fullName evidence="3">Uncharacterized protein</fullName>
    </submittedName>
</protein>
<feature type="compositionally biased region" description="Basic and acidic residues" evidence="1">
    <location>
        <begin position="526"/>
        <end position="545"/>
    </location>
</feature>
<gene>
    <name evidence="3" type="ORF">BGZ97_005899</name>
</gene>
<feature type="region of interest" description="Disordered" evidence="1">
    <location>
        <begin position="479"/>
        <end position="672"/>
    </location>
</feature>
<proteinExistence type="predicted"/>
<keyword evidence="4" id="KW-1185">Reference proteome</keyword>
<feature type="compositionally biased region" description="Acidic residues" evidence="1">
    <location>
        <begin position="492"/>
        <end position="525"/>
    </location>
</feature>
<evidence type="ECO:0000313" key="4">
    <source>
        <dbReference type="Proteomes" id="UP000823405"/>
    </source>
</evidence>
<sequence length="930" mass="106314">MKALGFLTRPRSKKRILLISITALLLWHFSPSNININTSGGAVVNYLTRPALHSQMLDHLQKPLCPHFSKYDRQKLLLLEPTECTPIESEHPDFSADICFSPYMCNEGLVRIRRRDRLQCKEAHLRYPVSGNSTHDAFHRQFSGPDSFHVVFRGSEKLAPPDWYHAGQCLYVFPFHISNPGKLSLDITHLYDNFGAVVEQSKEWPILQRKKVVSNLPLEVCRGCPSRVARPRFSSVPELDSTVTEEKIVQESKGRSDTSGDKLASIDRSSLLALGMSSGSSLRNRYEAYTNGRNHDSQQKHENLFMDENYDHLPICSRDHAVQGAWLPAHPLDKQSWRHANYTWAPLGCRFGKPLDKTCLARKKTQSKILFQGDTHLRVAMEDLLKRLNGTTTFETNVPSSLATDRLEEKHDSTTFTYLHDPLFTNKGEKADMLVANMGHWATGTKFFDQLMSTSKYHDKLLDLIEAIQQHARDLQDLEDEDDSMSGHFLDDGEDYGGEVDDEDGHDYQIEDDEEEEEEEDEAELEMEHEKMRQEEELARSRDEGAGEEVYWEGETEQEVDNRQNDTKQRLRRPTAEELEEQLDALDDIEDTYRVNDRQRAESEGYISRGGQSNTNNRDPMDRPRARYPSNRILRQSKHVKAPAKPKIEVDESEIEEEEEEEEDEVEEEVERHVAVRNRYRYGAQKKVILDEDSELVKASDDGVEESVKTPAPKKVVNNKKKTTLNPKSRPASTGTSAGKETAISKPSATFRDPYAYSTRKAVPITTSKPTSSYKKKSTTGTKKRRTRNNKSRKLYRRAFLDDDYPFLTSPSSHSSKTPLTLSPSPSSSASSFSDSLVNMAWVGMVAYPETQNADSFVSHDWRTIYRLRYWNLIAEDVMLLNNIRFMDFFSMTLSMLDTSPDRAHYFGTDAAEAMLEELAFKLGLCEDEV</sequence>
<feature type="compositionally biased region" description="Acidic residues" evidence="1">
    <location>
        <begin position="546"/>
        <end position="559"/>
    </location>
</feature>